<proteinExistence type="predicted"/>
<gene>
    <name evidence="2" type="primary">GPR1</name>
    <name evidence="2" type="ORF">LTR24_003229</name>
</gene>
<organism evidence="2 3">
    <name type="scientific">Lithohypha guttulata</name>
    <dbReference type="NCBI Taxonomy" id="1690604"/>
    <lineage>
        <taxon>Eukaryota</taxon>
        <taxon>Fungi</taxon>
        <taxon>Dikarya</taxon>
        <taxon>Ascomycota</taxon>
        <taxon>Pezizomycotina</taxon>
        <taxon>Eurotiomycetes</taxon>
        <taxon>Chaetothyriomycetidae</taxon>
        <taxon>Chaetothyriales</taxon>
        <taxon>Trichomeriaceae</taxon>
        <taxon>Lithohypha</taxon>
    </lineage>
</organism>
<dbReference type="Proteomes" id="UP001345013">
    <property type="component" value="Unassembled WGS sequence"/>
</dbReference>
<accession>A0ABR0KGC5</accession>
<evidence type="ECO:0000313" key="2">
    <source>
        <dbReference type="EMBL" id="KAK5095012.1"/>
    </source>
</evidence>
<keyword evidence="3" id="KW-1185">Reference proteome</keyword>
<feature type="compositionally biased region" description="Polar residues" evidence="1">
    <location>
        <begin position="187"/>
        <end position="196"/>
    </location>
</feature>
<comment type="caution">
    <text evidence="2">The sequence shown here is derived from an EMBL/GenBank/DDBJ whole genome shotgun (WGS) entry which is preliminary data.</text>
</comment>
<keyword evidence="2" id="KW-0675">Receptor</keyword>
<evidence type="ECO:0000256" key="1">
    <source>
        <dbReference type="SAM" id="MobiDB-lite"/>
    </source>
</evidence>
<feature type="compositionally biased region" description="Polar residues" evidence="1">
    <location>
        <begin position="119"/>
        <end position="134"/>
    </location>
</feature>
<feature type="region of interest" description="Disordered" evidence="1">
    <location>
        <begin position="19"/>
        <end position="82"/>
    </location>
</feature>
<sequence length="227" mass="25347">MYTALYIYVTLKFRSFSNLQDSDSSTTPHSNSRRSSRRSSEDGIAPDEPDRPAETSKASRFNRPGFSRASSYNKEHPQLPVDPWDQVSFITSKPLRDIPRWQPGIQAADFAWIARDTRQQGAVSPPRTRSSSHQPAAPPLASRGVPDCMTMDSRYTGDTITNAPGADVPAQEEATAANKRTAPRTVPPNSHQLTQARTKDPLRRTRWSRLHCIFLAREAMEADTRGP</sequence>
<evidence type="ECO:0000313" key="3">
    <source>
        <dbReference type="Proteomes" id="UP001345013"/>
    </source>
</evidence>
<protein>
    <submittedName>
        <fullName evidence="2">G protein-coupled receptor gpr1</fullName>
    </submittedName>
</protein>
<feature type="region of interest" description="Disordered" evidence="1">
    <location>
        <begin position="161"/>
        <end position="201"/>
    </location>
</feature>
<name>A0ABR0KGC5_9EURO</name>
<dbReference type="EMBL" id="JAVRRG010000030">
    <property type="protein sequence ID" value="KAK5095012.1"/>
    <property type="molecule type" value="Genomic_DNA"/>
</dbReference>
<feature type="region of interest" description="Disordered" evidence="1">
    <location>
        <begin position="117"/>
        <end position="145"/>
    </location>
</feature>
<reference evidence="2 3" key="1">
    <citation type="submission" date="2023-08" db="EMBL/GenBank/DDBJ databases">
        <title>Black Yeasts Isolated from many extreme environments.</title>
        <authorList>
            <person name="Coleine C."/>
            <person name="Stajich J.E."/>
            <person name="Selbmann L."/>
        </authorList>
    </citation>
    <scope>NUCLEOTIDE SEQUENCE [LARGE SCALE GENOMIC DNA]</scope>
    <source>
        <strain evidence="2 3">CCFEE 5885</strain>
    </source>
</reference>